<dbReference type="OrthoDB" id="14419at2759"/>
<evidence type="ECO:0000256" key="1">
    <source>
        <dbReference type="SAM" id="MobiDB-lite"/>
    </source>
</evidence>
<dbReference type="RefSeq" id="XP_027612136.1">
    <property type="nucleotide sequence ID" value="XM_027756335.1"/>
</dbReference>
<dbReference type="InParanoid" id="A0A401GGJ3"/>
<name>A0A401GGJ3_9APHY</name>
<dbReference type="Gene3D" id="1.50.10.10">
    <property type="match status" value="2"/>
</dbReference>
<feature type="compositionally biased region" description="Polar residues" evidence="1">
    <location>
        <begin position="15"/>
        <end position="31"/>
    </location>
</feature>
<proteinExistence type="predicted"/>
<feature type="region of interest" description="Disordered" evidence="1">
    <location>
        <begin position="413"/>
        <end position="446"/>
    </location>
</feature>
<dbReference type="GO" id="GO:0004573">
    <property type="term" value="F:Glc3Man9GlcNAc2 oligosaccharide glucosidase activity"/>
    <property type="evidence" value="ECO:0007669"/>
    <property type="project" value="InterPro"/>
</dbReference>
<feature type="region of interest" description="Disordered" evidence="1">
    <location>
        <begin position="1"/>
        <end position="74"/>
    </location>
</feature>
<dbReference type="InterPro" id="IPR008928">
    <property type="entry name" value="6-hairpin_glycosidase_sf"/>
</dbReference>
<organism evidence="4 5">
    <name type="scientific">Sparassis crispa</name>
    <dbReference type="NCBI Taxonomy" id="139825"/>
    <lineage>
        <taxon>Eukaryota</taxon>
        <taxon>Fungi</taxon>
        <taxon>Dikarya</taxon>
        <taxon>Basidiomycota</taxon>
        <taxon>Agaricomycotina</taxon>
        <taxon>Agaricomycetes</taxon>
        <taxon>Polyporales</taxon>
        <taxon>Sparassidaceae</taxon>
        <taxon>Sparassis</taxon>
    </lineage>
</organism>
<dbReference type="InterPro" id="IPR031335">
    <property type="entry name" value="Glyco_hydro_63_C"/>
</dbReference>
<protein>
    <submittedName>
        <fullName evidence="4">Uncharacterized protein</fullName>
    </submittedName>
</protein>
<evidence type="ECO:0000313" key="4">
    <source>
        <dbReference type="EMBL" id="GBE81223.1"/>
    </source>
</evidence>
<dbReference type="SUPFAM" id="SSF48208">
    <property type="entry name" value="Six-hairpin glycosidases"/>
    <property type="match status" value="1"/>
</dbReference>
<comment type="caution">
    <text evidence="4">The sequence shown here is derived from an EMBL/GenBank/DDBJ whole genome shotgun (WGS) entry which is preliminary data.</text>
</comment>
<keyword evidence="5" id="KW-1185">Reference proteome</keyword>
<dbReference type="STRING" id="139825.A0A401GGJ3"/>
<dbReference type="EMBL" id="BFAD01000003">
    <property type="protein sequence ID" value="GBE81223.1"/>
    <property type="molecule type" value="Genomic_DNA"/>
</dbReference>
<dbReference type="GeneID" id="38778140"/>
<feature type="domain" description="Mannosylglycerate hydrolase MGH1-like glycoside hydrolase" evidence="3">
    <location>
        <begin position="584"/>
        <end position="689"/>
    </location>
</feature>
<dbReference type="GO" id="GO:0009311">
    <property type="term" value="P:oligosaccharide metabolic process"/>
    <property type="evidence" value="ECO:0007669"/>
    <property type="project" value="InterPro"/>
</dbReference>
<evidence type="ECO:0000259" key="3">
    <source>
        <dbReference type="Pfam" id="PF22422"/>
    </source>
</evidence>
<dbReference type="AlphaFoldDB" id="A0A401GGJ3"/>
<dbReference type="Pfam" id="PF03200">
    <property type="entry name" value="Glyco_hydro_63"/>
    <property type="match status" value="1"/>
</dbReference>
<evidence type="ECO:0000313" key="5">
    <source>
        <dbReference type="Proteomes" id="UP000287166"/>
    </source>
</evidence>
<gene>
    <name evidence="4" type="ORF">SCP_0309500</name>
</gene>
<dbReference type="PANTHER" id="PTHR10412">
    <property type="entry name" value="MANNOSYL-OLIGOSACCHARIDE GLUCOSIDASE"/>
    <property type="match status" value="1"/>
</dbReference>
<accession>A0A401GGJ3</accession>
<feature type="domain" description="Glycosyl hydrolase family 63 C-terminal" evidence="2">
    <location>
        <begin position="861"/>
        <end position="951"/>
    </location>
</feature>
<sequence>MSQTKIIQGKIFRGENTNGDGQELSRSSSDAALTIDIPKPVLNEQQQAPLPPPKLTKADSTSPKHEEQSDDVRSFRERLANKLGSTYRGAERYRLDQDAEKKHHWKRWGPYLSDRQWATVREDYSSNGDAWSHFPHEHSRSRAYRWGEDGIAGISDNHQRLCFSLSLWNGQDRIIKERLFGVTGHQGNHGEDVKEVYYYLDSTPTHSYMKFLYKYPQKAFPYEELVRENVHRDRNVSEFEILDSDAFDDDRYWDVFVEYAKDEQDPESVYVRITSYNRGPDPATLHVVPQFWFPNTWSWPLKKPPMPVLSASGNSVITAVHPTLGKYHLYCLPSPPPVSADGEYVIDDEDLDAVEPDLLFTENNTNFHRLYGGQNETAYVKDAFHDHIIPSHRPPPTAEGHPGFFATKIHTGITPHHVEPGSENSTPSDEEEGPRTPFPLTPSFVNPAQRGTKSAAHYVFRDVPPRGGCAVVRLKLTPRLPGQDPSIEDEAMFDDAVEERREEANEFYGSLVMGPISDDLRQIMRQALGGMLWTKQYYQFSQKDWLQGDPAQPPPPPERKWIRNREWKHMYIADILSMPDKWEYPFFAAWDTAFHCIPLAVVDPAFAKKQLDVLTREWYMKPDGQMPAYEWNFSDVNPPVHAWATFRVFKIERKLYGREDLQFLERVFQKLLLNFTWWVNRKDQGGNNVFEGGFLGLDNIGVFNRSEPLPTGGVLRQADGTAWMAFYCLNMLNIALELAKHNSVYEDIASKFFEHFIFIADAMTYREGEDELSLWNEEDGMYYDAIQFGPGSSMQLPVRSLVGLIPLYATLVLEPATINRFPGFKKRMEWFIDNRPELSGRNMANMKVKGRGERRLLALASKERLVKILEKMLDESEFFSEHGIRSLSKKHKDQPWGMDVNGERYEVNYWPGDSKSGMFGGNSNWRGPIWLAVNFILIESLQRFHQYYGDELQVECPTGSGDYMNLVNVAEEIQHRIIHIFGRDMEGRRAANGGNPKLDRDPYFRDYVWFYEFFHADDGRGLGASHQTGWSGLVAYHILQSGASCRLPKTPKTPRSLAHHYFDETIDSQSEYGDETQSLFSAYSAADLNTLGDISPDAL</sequence>
<dbReference type="Pfam" id="PF22422">
    <property type="entry name" value="MGH1-like_GH"/>
    <property type="match status" value="1"/>
</dbReference>
<dbReference type="Proteomes" id="UP000287166">
    <property type="component" value="Unassembled WGS sequence"/>
</dbReference>
<feature type="compositionally biased region" description="Basic and acidic residues" evidence="1">
    <location>
        <begin position="62"/>
        <end position="74"/>
    </location>
</feature>
<evidence type="ECO:0000259" key="2">
    <source>
        <dbReference type="Pfam" id="PF03200"/>
    </source>
</evidence>
<dbReference type="InterPro" id="IPR004888">
    <property type="entry name" value="Glycoside_hydrolase_63"/>
</dbReference>
<reference evidence="4 5" key="1">
    <citation type="journal article" date="2018" name="Sci. Rep.">
        <title>Genome sequence of the cauliflower mushroom Sparassis crispa (Hanabiratake) and its association with beneficial usage.</title>
        <authorList>
            <person name="Kiyama R."/>
            <person name="Furutani Y."/>
            <person name="Kawaguchi K."/>
            <person name="Nakanishi T."/>
        </authorList>
    </citation>
    <scope>NUCLEOTIDE SEQUENCE [LARGE SCALE GENOMIC DNA]</scope>
</reference>
<dbReference type="InterPro" id="IPR012341">
    <property type="entry name" value="6hp_glycosidase-like_sf"/>
</dbReference>
<dbReference type="PANTHER" id="PTHR10412:SF10">
    <property type="entry name" value="GLYCOSYL HYDROLASE FAMILY 63 C-TERMINAL DOMAIN-CONTAINING PROTEIN"/>
    <property type="match status" value="1"/>
</dbReference>
<dbReference type="InterPro" id="IPR054491">
    <property type="entry name" value="MGH1-like_GH"/>
</dbReference>